<dbReference type="EMBL" id="JAYGJQ010000002">
    <property type="protein sequence ID" value="MEA9357466.1"/>
    <property type="molecule type" value="Genomic_DNA"/>
</dbReference>
<keyword evidence="4 5" id="KW-0472">Membrane</keyword>
<proteinExistence type="predicted"/>
<gene>
    <name evidence="6" type="ORF">SHI21_14660</name>
</gene>
<dbReference type="Gene3D" id="1.20.120.550">
    <property type="entry name" value="Membrane associated eicosanoid/glutathione metabolism-like domain"/>
    <property type="match status" value="1"/>
</dbReference>
<keyword evidence="3 5" id="KW-1133">Transmembrane helix</keyword>
<evidence type="ECO:0000313" key="6">
    <source>
        <dbReference type="EMBL" id="MEA9357466.1"/>
    </source>
</evidence>
<accession>A0ABU5VWV6</accession>
<evidence type="ECO:0000256" key="2">
    <source>
        <dbReference type="ARBA" id="ARBA00022692"/>
    </source>
</evidence>
<comment type="caution">
    <text evidence="6">The sequence shown here is derived from an EMBL/GenBank/DDBJ whole genome shotgun (WGS) entry which is preliminary data.</text>
</comment>
<dbReference type="InterPro" id="IPR050997">
    <property type="entry name" value="MAPEG"/>
</dbReference>
<dbReference type="SUPFAM" id="SSF161084">
    <property type="entry name" value="MAPEG domain-like"/>
    <property type="match status" value="1"/>
</dbReference>
<dbReference type="InterPro" id="IPR023352">
    <property type="entry name" value="MAPEG-like_dom_sf"/>
</dbReference>
<name>A0ABU5VWV6_9BACT</name>
<feature type="transmembrane region" description="Helical" evidence="5">
    <location>
        <begin position="91"/>
        <end position="109"/>
    </location>
</feature>
<comment type="subcellular location">
    <subcellularLocation>
        <location evidence="1">Membrane</location>
        <topology evidence="1">Multi-pass membrane protein</topology>
    </subcellularLocation>
</comment>
<dbReference type="Pfam" id="PF01124">
    <property type="entry name" value="MAPEG"/>
    <property type="match status" value="1"/>
</dbReference>
<dbReference type="InterPro" id="IPR001129">
    <property type="entry name" value="Membr-assoc_MAPEG"/>
</dbReference>
<keyword evidence="7" id="KW-1185">Reference proteome</keyword>
<sequence length="143" mass="16436">MSMYYSFESLLQRHSMIWIHLVILFSLFQLLVFVVMVGKARATFKIAAPAISGHDGFERYYRVQMNTIEMLVMFIPSILLAATYWSPYLMAALGLIYLIGRVLYFRAYVTSKKRTIPFLMGLIPILIFLILGILGSMRALINV</sequence>
<dbReference type="PANTHER" id="PTHR10250:SF15">
    <property type="entry name" value="MICROSOMAL GLUTATHIONE S-TRANSFERASE-RELATED"/>
    <property type="match status" value="1"/>
</dbReference>
<evidence type="ECO:0000256" key="1">
    <source>
        <dbReference type="ARBA" id="ARBA00004141"/>
    </source>
</evidence>
<dbReference type="Proteomes" id="UP001302274">
    <property type="component" value="Unassembled WGS sequence"/>
</dbReference>
<feature type="transmembrane region" description="Helical" evidence="5">
    <location>
        <begin position="15"/>
        <end position="37"/>
    </location>
</feature>
<dbReference type="PANTHER" id="PTHR10250">
    <property type="entry name" value="MICROSOMAL GLUTATHIONE S-TRANSFERASE"/>
    <property type="match status" value="1"/>
</dbReference>
<evidence type="ECO:0000256" key="4">
    <source>
        <dbReference type="ARBA" id="ARBA00023136"/>
    </source>
</evidence>
<evidence type="ECO:0000313" key="7">
    <source>
        <dbReference type="Proteomes" id="UP001302274"/>
    </source>
</evidence>
<feature type="transmembrane region" description="Helical" evidence="5">
    <location>
        <begin position="116"/>
        <end position="141"/>
    </location>
</feature>
<evidence type="ECO:0000256" key="5">
    <source>
        <dbReference type="SAM" id="Phobius"/>
    </source>
</evidence>
<reference evidence="6 7" key="1">
    <citation type="submission" date="2023-11" db="EMBL/GenBank/DDBJ databases">
        <title>A Novel Polar Bacteriovorax (B. antarcticus) Isolated from the Biocrust in Antarctica.</title>
        <authorList>
            <person name="Mun W."/>
            <person name="Choi S.Y."/>
            <person name="Mitchell R.J."/>
        </authorList>
    </citation>
    <scope>NUCLEOTIDE SEQUENCE [LARGE SCALE GENOMIC DNA]</scope>
    <source>
        <strain evidence="6 7">PP10</strain>
    </source>
</reference>
<keyword evidence="2 5" id="KW-0812">Transmembrane</keyword>
<protein>
    <submittedName>
        <fullName evidence="6">MAPEG family protein</fullName>
    </submittedName>
</protein>
<organism evidence="6 7">
    <name type="scientific">Bacteriovorax antarcticus</name>
    <dbReference type="NCBI Taxonomy" id="3088717"/>
    <lineage>
        <taxon>Bacteria</taxon>
        <taxon>Pseudomonadati</taxon>
        <taxon>Bdellovibrionota</taxon>
        <taxon>Bacteriovoracia</taxon>
        <taxon>Bacteriovoracales</taxon>
        <taxon>Bacteriovoracaceae</taxon>
        <taxon>Bacteriovorax</taxon>
    </lineage>
</organism>
<feature type="transmembrane region" description="Helical" evidence="5">
    <location>
        <begin position="67"/>
        <end position="85"/>
    </location>
</feature>
<evidence type="ECO:0000256" key="3">
    <source>
        <dbReference type="ARBA" id="ARBA00022989"/>
    </source>
</evidence>
<dbReference type="RefSeq" id="WP_323577482.1">
    <property type="nucleotide sequence ID" value="NZ_JAYGJQ010000002.1"/>
</dbReference>